<dbReference type="InterPro" id="IPR017455">
    <property type="entry name" value="Znf_FYVE-rel"/>
</dbReference>
<evidence type="ECO:0000256" key="8">
    <source>
        <dbReference type="SAM" id="MobiDB-lite"/>
    </source>
</evidence>
<feature type="repeat" description="ANK" evidence="6">
    <location>
        <begin position="655"/>
        <end position="687"/>
    </location>
</feature>
<keyword evidence="2" id="KW-0677">Repeat</keyword>
<dbReference type="CDD" id="cd18501">
    <property type="entry name" value="BACK_ANKFY1_Rank5"/>
    <property type="match status" value="1"/>
</dbReference>
<feature type="repeat" description="ANK" evidence="6">
    <location>
        <begin position="494"/>
        <end position="526"/>
    </location>
</feature>
<dbReference type="CDD" id="cd15728">
    <property type="entry name" value="FYVE_ANFY1"/>
    <property type="match status" value="1"/>
</dbReference>
<dbReference type="SMART" id="SM00064">
    <property type="entry name" value="FYVE"/>
    <property type="match status" value="1"/>
</dbReference>
<feature type="repeat" description="ANK" evidence="6">
    <location>
        <begin position="265"/>
        <end position="297"/>
    </location>
</feature>
<dbReference type="PANTHER" id="PTHR24123:SF130">
    <property type="entry name" value="ANKYRIN REPEAT AND FYVE DOMAIN CONTAINING 1"/>
    <property type="match status" value="1"/>
</dbReference>
<feature type="repeat" description="ANK" evidence="6">
    <location>
        <begin position="298"/>
        <end position="330"/>
    </location>
</feature>
<feature type="region of interest" description="Disordered" evidence="8">
    <location>
        <begin position="750"/>
        <end position="773"/>
    </location>
</feature>
<accession>A0A2H8THQ5</accession>
<dbReference type="GO" id="GO:0008270">
    <property type="term" value="F:zinc ion binding"/>
    <property type="evidence" value="ECO:0007669"/>
    <property type="project" value="UniProtKB-KW"/>
</dbReference>
<dbReference type="InterPro" id="IPR002110">
    <property type="entry name" value="Ankyrin_rpt"/>
</dbReference>
<keyword evidence="5 6" id="KW-0040">ANK repeat</keyword>
<dbReference type="SUPFAM" id="SSF48403">
    <property type="entry name" value="Ankyrin repeat"/>
    <property type="match status" value="4"/>
</dbReference>
<evidence type="ECO:0000256" key="2">
    <source>
        <dbReference type="ARBA" id="ARBA00022737"/>
    </source>
</evidence>
<organism evidence="10">
    <name type="scientific">Melanaphis sacchari</name>
    <dbReference type="NCBI Taxonomy" id="742174"/>
    <lineage>
        <taxon>Eukaryota</taxon>
        <taxon>Metazoa</taxon>
        <taxon>Ecdysozoa</taxon>
        <taxon>Arthropoda</taxon>
        <taxon>Hexapoda</taxon>
        <taxon>Insecta</taxon>
        <taxon>Pterygota</taxon>
        <taxon>Neoptera</taxon>
        <taxon>Paraneoptera</taxon>
        <taxon>Hemiptera</taxon>
        <taxon>Sternorrhyncha</taxon>
        <taxon>Aphidomorpha</taxon>
        <taxon>Aphidoidea</taxon>
        <taxon>Aphididae</taxon>
        <taxon>Aphidini</taxon>
        <taxon>Melanaphis</taxon>
    </lineage>
</organism>
<evidence type="ECO:0000256" key="5">
    <source>
        <dbReference type="ARBA" id="ARBA00023043"/>
    </source>
</evidence>
<feature type="repeat" description="ANK" evidence="6">
    <location>
        <begin position="939"/>
        <end position="971"/>
    </location>
</feature>
<dbReference type="InterPro" id="IPR000306">
    <property type="entry name" value="Znf_FYVE"/>
</dbReference>
<dbReference type="InterPro" id="IPR011333">
    <property type="entry name" value="SKP1/BTB/POZ_sf"/>
</dbReference>
<dbReference type="Pfam" id="PF12796">
    <property type="entry name" value="Ank_2"/>
    <property type="match status" value="4"/>
</dbReference>
<dbReference type="Gene3D" id="3.30.40.10">
    <property type="entry name" value="Zinc/RING finger domain, C3HC4 (zinc finger)"/>
    <property type="match status" value="1"/>
</dbReference>
<feature type="repeat" description="ANK" evidence="6">
    <location>
        <begin position="770"/>
        <end position="802"/>
    </location>
</feature>
<dbReference type="InterPro" id="IPR036770">
    <property type="entry name" value="Ankyrin_rpt-contain_sf"/>
</dbReference>
<dbReference type="InterPro" id="IPR000210">
    <property type="entry name" value="BTB/POZ_dom"/>
</dbReference>
<keyword evidence="4" id="KW-0862">Zinc</keyword>
<dbReference type="PROSITE" id="PS50297">
    <property type="entry name" value="ANK_REP_REGION"/>
    <property type="match status" value="10"/>
</dbReference>
<evidence type="ECO:0000313" key="10">
    <source>
        <dbReference type="EMBL" id="MBW13636.1"/>
    </source>
</evidence>
<dbReference type="Pfam" id="PF01363">
    <property type="entry name" value="FYVE"/>
    <property type="match status" value="1"/>
</dbReference>
<dbReference type="InterPro" id="IPR011011">
    <property type="entry name" value="Znf_FYVE_PHD"/>
</dbReference>
<dbReference type="SMART" id="SM00225">
    <property type="entry name" value="BTB"/>
    <property type="match status" value="1"/>
</dbReference>
<proteinExistence type="predicted"/>
<gene>
    <name evidence="10" type="primary">Ankfy1_0</name>
</gene>
<feature type="repeat" description="ANK" evidence="6">
    <location>
        <begin position="972"/>
        <end position="993"/>
    </location>
</feature>
<dbReference type="CDD" id="cd18303">
    <property type="entry name" value="BTB_POZ_Rank-5"/>
    <property type="match status" value="1"/>
</dbReference>
<dbReference type="InterPro" id="IPR049764">
    <property type="entry name" value="ANFY1_FYVE"/>
</dbReference>
<feature type="domain" description="FYVE-type" evidence="9">
    <location>
        <begin position="1106"/>
        <end position="1166"/>
    </location>
</feature>
<dbReference type="InterPro" id="IPR049763">
    <property type="entry name" value="ANKFY1_BACK"/>
</dbReference>
<dbReference type="Pfam" id="PF13857">
    <property type="entry name" value="Ank_5"/>
    <property type="match status" value="1"/>
</dbReference>
<evidence type="ECO:0000256" key="1">
    <source>
        <dbReference type="ARBA" id="ARBA00022723"/>
    </source>
</evidence>
<evidence type="ECO:0000256" key="4">
    <source>
        <dbReference type="ARBA" id="ARBA00022833"/>
    </source>
</evidence>
<dbReference type="PANTHER" id="PTHR24123">
    <property type="entry name" value="ANKYRIN REPEAT-CONTAINING"/>
    <property type="match status" value="1"/>
</dbReference>
<dbReference type="InterPro" id="IPR013083">
    <property type="entry name" value="Znf_RING/FYVE/PHD"/>
</dbReference>
<evidence type="ECO:0000256" key="6">
    <source>
        <dbReference type="PROSITE-ProRule" id="PRU00023"/>
    </source>
</evidence>
<dbReference type="EMBL" id="GFXV01001831">
    <property type="protein sequence ID" value="MBW13636.1"/>
    <property type="molecule type" value="Transcribed_RNA"/>
</dbReference>
<dbReference type="InterPro" id="IPR049765">
    <property type="entry name" value="ANFY1_BTB_POZ"/>
</dbReference>
<feature type="repeat" description="ANK" evidence="6">
    <location>
        <begin position="622"/>
        <end position="654"/>
    </location>
</feature>
<dbReference type="SUPFAM" id="SSF57903">
    <property type="entry name" value="FYVE/PHD zinc finger"/>
    <property type="match status" value="1"/>
</dbReference>
<feature type="repeat" description="ANK" evidence="6">
    <location>
        <begin position="589"/>
        <end position="621"/>
    </location>
</feature>
<dbReference type="SUPFAM" id="SSF54695">
    <property type="entry name" value="POZ domain"/>
    <property type="match status" value="1"/>
</dbReference>
<dbReference type="Gene3D" id="1.25.40.20">
    <property type="entry name" value="Ankyrin repeat-containing domain"/>
    <property type="match status" value="7"/>
</dbReference>
<evidence type="ECO:0000256" key="3">
    <source>
        <dbReference type="ARBA" id="ARBA00022771"/>
    </source>
</evidence>
<keyword evidence="1" id="KW-0479">Metal-binding</keyword>
<dbReference type="PRINTS" id="PR01415">
    <property type="entry name" value="ANKYRIN"/>
</dbReference>
<dbReference type="Gene3D" id="3.30.710.10">
    <property type="entry name" value="Potassium Channel Kv1.1, Chain A"/>
    <property type="match status" value="1"/>
</dbReference>
<feature type="repeat" description="ANK" evidence="6">
    <location>
        <begin position="1044"/>
        <end position="1076"/>
    </location>
</feature>
<dbReference type="Pfam" id="PF00023">
    <property type="entry name" value="Ank"/>
    <property type="match status" value="1"/>
</dbReference>
<dbReference type="PROSITE" id="PS50088">
    <property type="entry name" value="ANK_REPEAT"/>
    <property type="match status" value="13"/>
</dbReference>
<feature type="repeat" description="ANK" evidence="6">
    <location>
        <begin position="871"/>
        <end position="903"/>
    </location>
</feature>
<feature type="repeat" description="ANK" evidence="6">
    <location>
        <begin position="906"/>
        <end position="938"/>
    </location>
</feature>
<evidence type="ECO:0000256" key="7">
    <source>
        <dbReference type="PROSITE-ProRule" id="PRU00091"/>
    </source>
</evidence>
<dbReference type="InterPro" id="IPR051165">
    <property type="entry name" value="Multifunctional_ANK_Repeat"/>
</dbReference>
<dbReference type="OrthoDB" id="2306477at2759"/>
<dbReference type="Pfam" id="PF00651">
    <property type="entry name" value="BTB"/>
    <property type="match status" value="1"/>
</dbReference>
<reference evidence="10" key="1">
    <citation type="submission" date="2017-10" db="EMBL/GenBank/DDBJ databases">
        <title>Transcriptome Assembly of Sugarcane Aphid Adults.</title>
        <authorList>
            <person name="Scully E.D."/>
            <person name="Palmer N.A."/>
            <person name="Geib S.M."/>
            <person name="Sarath G."/>
            <person name="Sattler S.E."/>
        </authorList>
    </citation>
    <scope>NUCLEOTIDE SEQUENCE</scope>
    <source>
        <tissue evidence="10">Whole body</tissue>
    </source>
</reference>
<protein>
    <submittedName>
        <fullName evidence="10">Ankyrin repeat and FYVE domain-containing protein 1</fullName>
    </submittedName>
</protein>
<sequence length="1168" mass="128056">MPAAELYREGMSGDSEKHKQQQHLSLLKDEYVKLQAYCNELEKKHATLAATHGDCNDNSFVSRLLKTVTTLYNNSLYSDLNITLANGDVPAHKFVLSSRSDKWGVPDLTEVIYLDWTALPLDVGKALLKWIYTDQVDFSKGDGFILSLMKTADTFVLDDLVNKCEKALMASVNVKNCVKFYTTADEIGAQTLKEHCSSLISAHWDDFTSDDFAHMSAQFLYHMFKSKTKYPLHSAVRLRREDVVFLYVVEHSSQLSVKINELDNKGELALDLALRDHQTSIAEMLCENEADPDARDRTGYTLLHLAVQRGDSYAANFLLEHGASVSSVTPDQGDTALHLIASSTSQHYGTPDEPSTAVAAAAAMTAVARSLLDSGLDPNLPNSQGFTPLHLAVLVHNDDIFTLLLDEHVRSGKIDLNAQTVDDHTPLYYALINTLKLDTDDSFANRLVTAGANSNPIYKKTSNSMLHIVSDESLEESALFITARCNNINYTNKLGESALHIACKRGLSRLVRRLLEFRANPNLQTLPPDGVILSTDDGLQTSYRLSPLHMAIINKQEGAVNAMLHHHNTITAEPKDGLSTVNLNLRDSFGDTPLSLALKSDMQHIVPDLIAGGADIDMRNGEGMTLLHQAILKGDEKTALYLVKQGSNFDAKTQDDQTPLELATINGQNIVVEELCKRGVDMAVPSSNGDPILWLALTSNQEDIASTLVKYGVDTDSWSEGPEGCLQTLLHRAIDENSESAARFLIRSGCDINSPRKPGPGGRGGDESKDQSSPLHLCCQWSLQSVVQTLLEHGANVNAWDAEHKTPLHVAIKNQHAGIITLLLCHPSIDLTKRDRTGLTPFAAALTCRNDKAARSILDKLPAAAEQFDNKGCNFLHMAIQKGDIESVLFLLSVNVDVNSRVQNELQTTPLHLAVSTGNEMLVRSIILAGARVNDQDTMKRTALHIVSEAGHASIVVALLNNNANFDAVDCEGQNALHIACREGHLQVVQTLLGESEINAEALTLKGRNPLHELAKYSKESSAAICEVFLEYMPKYPLEVQDAEGNTALLLAYMKGNGNLCRTLVKAGACVGAMNYDGITIFNCQMATTQLLFRLLDSLTKEPPWVDGCEVCQECGLKFGFTMRKHHCRHCGRLLCSKCSSQEVPIIKYGLVKAVRVCVSCFQVLQGG</sequence>
<evidence type="ECO:0000259" key="9">
    <source>
        <dbReference type="PROSITE" id="PS50178"/>
    </source>
</evidence>
<dbReference type="AlphaFoldDB" id="A0A2H8THQ5"/>
<dbReference type="PROSITE" id="PS50178">
    <property type="entry name" value="ZF_FYVE"/>
    <property type="match status" value="1"/>
</dbReference>
<feature type="repeat" description="ANK" evidence="6">
    <location>
        <begin position="384"/>
        <end position="406"/>
    </location>
</feature>
<name>A0A2H8THQ5_9HEMI</name>
<dbReference type="SMART" id="SM00248">
    <property type="entry name" value="ANK"/>
    <property type="match status" value="21"/>
</dbReference>
<keyword evidence="3 7" id="KW-0863">Zinc-finger</keyword>